<dbReference type="InterPro" id="IPR036513">
    <property type="entry name" value="STAS_dom_sf"/>
</dbReference>
<organism evidence="7 8">
    <name type="scientific">Paraburkholderia terricola</name>
    <dbReference type="NCBI Taxonomy" id="169427"/>
    <lineage>
        <taxon>Bacteria</taxon>
        <taxon>Pseudomonadati</taxon>
        <taxon>Pseudomonadota</taxon>
        <taxon>Betaproteobacteria</taxon>
        <taxon>Burkholderiales</taxon>
        <taxon>Burkholderiaceae</taxon>
        <taxon>Paraburkholderia</taxon>
    </lineage>
</organism>
<dbReference type="Pfam" id="PF00916">
    <property type="entry name" value="Sulfate_transp"/>
    <property type="match status" value="1"/>
</dbReference>
<keyword evidence="3 5" id="KW-1133">Transmembrane helix</keyword>
<dbReference type="InterPro" id="IPR001902">
    <property type="entry name" value="SLC26A/SulP_fam"/>
</dbReference>
<evidence type="ECO:0000256" key="2">
    <source>
        <dbReference type="ARBA" id="ARBA00022692"/>
    </source>
</evidence>
<comment type="caution">
    <text evidence="7">The sequence shown here is derived from an EMBL/GenBank/DDBJ whole genome shotgun (WGS) entry which is preliminary data.</text>
</comment>
<evidence type="ECO:0000256" key="4">
    <source>
        <dbReference type="ARBA" id="ARBA00023136"/>
    </source>
</evidence>
<protein>
    <submittedName>
        <fullName evidence="7">High affinity sulfate transporter 1</fullName>
    </submittedName>
</protein>
<accession>A0ABU1LJQ8</accession>
<evidence type="ECO:0000256" key="1">
    <source>
        <dbReference type="ARBA" id="ARBA00004141"/>
    </source>
</evidence>
<dbReference type="SUPFAM" id="SSF52091">
    <property type="entry name" value="SpoIIaa-like"/>
    <property type="match status" value="1"/>
</dbReference>
<reference evidence="7 8" key="1">
    <citation type="submission" date="2023-07" db="EMBL/GenBank/DDBJ databases">
        <title>Sorghum-associated microbial communities from plants grown in Nebraska, USA.</title>
        <authorList>
            <person name="Schachtman D."/>
        </authorList>
    </citation>
    <scope>NUCLEOTIDE SEQUENCE [LARGE SCALE GENOMIC DNA]</scope>
    <source>
        <strain evidence="7 8">DS1316</strain>
    </source>
</reference>
<name>A0ABU1LJQ8_9BURK</name>
<sequence length="570" mass="59865">MRDLLGYLNARVGVLKGVLPLSHAGAARDALAGVQLASMDIPQVLGYARIAGMPAVTGLYTVFLPLVAFAFFGASRHLVVAADSATATIFASRLSTMAPASSAEYASLAAMVALLTAALLFVARIFKLGFLADFLSRTVLVGFLAGVGVQVGIAMLGDMSGVPGHAARSVDQLALVVRESTQIHWPTLAISLLVVVSILACKRFLPRVPVPLIAVVAGIAASDVYGFAAHGIAVLGPVAGGLPGLSMPSVTWQQMLDLFPVAASCFVMIVAQSAAASRVFAERYHEAVDVNADLLGIAAANAAAALSGAFVVNGSPTQTAMADRAGTRSQVAQLVFAAVVVLVLLFFSRFLQYLPHCILASIVLTIAIGLIDLKTLFAIRRESPGEFALAVFTAAAVVLIGVEHGILVAVALSLLRHVRHSYRPHTMILAPGQDGVWVPVPAVPGIETAPGLIVYRFGADLFYANDHFFVDDTRRLIADAPSPVRWFVIDASAITDVDYSAARSVGELCESLKHGGIGVIFARVNRYLRSDMDRHGITPIVGASCIFGTLHEALRSAGVEKPHKHVKDAS</sequence>
<feature type="transmembrane region" description="Helical" evidence="5">
    <location>
        <begin position="138"/>
        <end position="157"/>
    </location>
</feature>
<dbReference type="EMBL" id="JAVDRP010000001">
    <property type="protein sequence ID" value="MDR6406962.1"/>
    <property type="molecule type" value="Genomic_DNA"/>
</dbReference>
<keyword evidence="8" id="KW-1185">Reference proteome</keyword>
<dbReference type="InterPro" id="IPR002645">
    <property type="entry name" value="STAS_dom"/>
</dbReference>
<evidence type="ECO:0000256" key="5">
    <source>
        <dbReference type="SAM" id="Phobius"/>
    </source>
</evidence>
<gene>
    <name evidence="7" type="ORF">J2804_000350</name>
</gene>
<dbReference type="PANTHER" id="PTHR11814">
    <property type="entry name" value="SULFATE TRANSPORTER"/>
    <property type="match status" value="1"/>
</dbReference>
<dbReference type="Proteomes" id="UP001264340">
    <property type="component" value="Unassembled WGS sequence"/>
</dbReference>
<feature type="transmembrane region" description="Helical" evidence="5">
    <location>
        <begin position="55"/>
        <end position="74"/>
    </location>
</feature>
<feature type="domain" description="STAS" evidence="6">
    <location>
        <begin position="442"/>
        <end position="557"/>
    </location>
</feature>
<dbReference type="Gene3D" id="3.30.750.24">
    <property type="entry name" value="STAS domain"/>
    <property type="match status" value="1"/>
</dbReference>
<feature type="transmembrane region" description="Helical" evidence="5">
    <location>
        <begin position="258"/>
        <end position="280"/>
    </location>
</feature>
<feature type="transmembrane region" description="Helical" evidence="5">
    <location>
        <begin position="292"/>
        <end position="311"/>
    </location>
</feature>
<feature type="transmembrane region" description="Helical" evidence="5">
    <location>
        <begin position="183"/>
        <end position="200"/>
    </location>
</feature>
<evidence type="ECO:0000313" key="8">
    <source>
        <dbReference type="Proteomes" id="UP001264340"/>
    </source>
</evidence>
<keyword evidence="4 5" id="KW-0472">Membrane</keyword>
<dbReference type="PROSITE" id="PS50801">
    <property type="entry name" value="STAS"/>
    <property type="match status" value="1"/>
</dbReference>
<evidence type="ECO:0000313" key="7">
    <source>
        <dbReference type="EMBL" id="MDR6406962.1"/>
    </source>
</evidence>
<feature type="transmembrane region" description="Helical" evidence="5">
    <location>
        <begin position="391"/>
        <end position="415"/>
    </location>
</feature>
<evidence type="ECO:0000256" key="3">
    <source>
        <dbReference type="ARBA" id="ARBA00022989"/>
    </source>
</evidence>
<feature type="transmembrane region" description="Helical" evidence="5">
    <location>
        <begin position="331"/>
        <end position="351"/>
    </location>
</feature>
<dbReference type="Pfam" id="PF01740">
    <property type="entry name" value="STAS"/>
    <property type="match status" value="1"/>
</dbReference>
<dbReference type="RefSeq" id="WP_310117994.1">
    <property type="nucleotide sequence ID" value="NZ_JAVDQV010000001.1"/>
</dbReference>
<proteinExistence type="predicted"/>
<comment type="subcellular location">
    <subcellularLocation>
        <location evidence="1">Membrane</location>
        <topology evidence="1">Multi-pass membrane protein</topology>
    </subcellularLocation>
</comment>
<dbReference type="InterPro" id="IPR011547">
    <property type="entry name" value="SLC26A/SulP_dom"/>
</dbReference>
<evidence type="ECO:0000259" key="6">
    <source>
        <dbReference type="PROSITE" id="PS50801"/>
    </source>
</evidence>
<feature type="transmembrane region" description="Helical" evidence="5">
    <location>
        <begin position="212"/>
        <end position="238"/>
    </location>
</feature>
<feature type="transmembrane region" description="Helical" evidence="5">
    <location>
        <begin position="105"/>
        <end position="126"/>
    </location>
</feature>
<feature type="transmembrane region" description="Helical" evidence="5">
    <location>
        <begin position="358"/>
        <end position="379"/>
    </location>
</feature>
<keyword evidence="2 5" id="KW-0812">Transmembrane</keyword>
<dbReference type="CDD" id="cd07042">
    <property type="entry name" value="STAS_SulP_like_sulfate_transporter"/>
    <property type="match status" value="1"/>
</dbReference>